<keyword evidence="11" id="KW-1185">Reference proteome</keyword>
<dbReference type="Gene3D" id="1.10.1320.10">
    <property type="entry name" value="DNA-directed RNA polymerase, N-terminal domain"/>
    <property type="match status" value="1"/>
</dbReference>
<evidence type="ECO:0000313" key="12">
    <source>
        <dbReference type="RefSeq" id="XP_034243849.1"/>
    </source>
</evidence>
<sequence length="1298" mass="146279">MHRFMTLKKLHIKNINTGSTGLRNSRTCTLCNRISSHLPFTDYVGSSRIHSTWLNPEHVTFVANKKKRRYKLGNVVLTHADGKSKRKTKITLLDSKETEEETSLDVQSFLTSSPSSPAFSMSKLGRVGITIMLPPNSTRNLNFQELTPAPNEELLTVPKRSPTLRPTSALSQEVLDLILKGIARNKLSMRDYPSPSAELNARRMMNPVEIPDITSVGSCLKTETSMALKDLKPNESVENASCLESTSLEEILSQMKNSKKEKLTVKKQMLLRGNITKQKRIFRRAAYIDVCLNSGKVKNALHYATRGLQFFPNVPCRNIILEPLFSHAAHEKNIVAVSHALILANKYNTPLTASSYVVVFEMLASMPATKGNLEIARSLVQNMMKENVTVDDLVACCKGREVLIQKVLRSIQSTGLLSTKYSKPGGSKYPVTKLSSSYQSPATGLLSVDSAEKLIDEQISIHSSFEYKVKNIACTLSESEINELISTQKEVEEGWRTSLIAGFQSSMHVLKTDKSSFQLTSFLESLPAETFADLIIQEIHNRIEDSDKQSVGFIFAQVALGRKVKEIYDMEVMKRYGVWNKAKQAHIDYCKQYFNPEGYPPGPSNPREVWDSVVKNMQYNDSCTNFLLREWYPELYLKIGKFLYDILLKDVKIDENIKVNGSKPHMVPALYVVFRKSTRGYQKQLKMHPSVHHVFPNKMQPFLKMNPYELPMLCPPRPWTSATNGVYSLSTPLFQRHPETRIGAEALEENYLSVPTEQLYPSLDSLNQLGSVPWKINNPVLDVICEVFHSGGSEILTIPAPPSAAIPEPSMPANTSLAERIKITKERNRIRQDNAAMYSQWCDTLYKLCIANDFRDRVFWLPHNMDFRGRVYPVCPHLQHMSNDLARSLLIFAKGEKLGPDGLNWLKLHTINLVGEMSRESLDARLAYANEVMPKILDSAERPLTGEKWWMNSECPWQTLAACKEIAAAISNGDPANFISHFPVHQDGSCNGLQHYAAMGRDTLGAQSVNLVDTVIPSDVYSCVAESVEKQRARDAANGDKMAQSLEGFIIRKVVKQTIMTSVYGVTNYGAQLQIEGQLKALKYPLDDVPPAALYITKLVFQSLGEMFTTSRKTMEWLTNCANGIVKSKNMPVKWVTPLGLPVIQPYFKKNFAKVDSLNLPEGEWINPSLYRIPVLKKQRNAFSPNFVHSLDSCHMILTGLHCEQVGITFVSVHDCYWVHAKNVTEMSKICREQFVALHSEPILEDLAKFLTETYSNKDHSTGVEGVEERRLERLFSSVPPKGNFDLNLVLNSKYFFS</sequence>
<dbReference type="InParanoid" id="A0A6P8ZPC2"/>
<evidence type="ECO:0000313" key="11">
    <source>
        <dbReference type="Proteomes" id="UP000515158"/>
    </source>
</evidence>
<evidence type="ECO:0000256" key="4">
    <source>
        <dbReference type="ARBA" id="ARBA00022679"/>
    </source>
</evidence>
<proteinExistence type="inferred from homology"/>
<dbReference type="GO" id="GO:0006390">
    <property type="term" value="P:mitochondrial transcription"/>
    <property type="evidence" value="ECO:0007669"/>
    <property type="project" value="TreeGrafter"/>
</dbReference>
<keyword evidence="6" id="KW-0809">Transit peptide</keyword>
<keyword evidence="5 9" id="KW-0548">Nucleotidyltransferase</keyword>
<keyword evidence="7 9" id="KW-0804">Transcription</keyword>
<name>A0A6P8ZPC2_THRPL</name>
<feature type="domain" description="DNA-directed RNA polymerase N-terminal" evidence="10">
    <location>
        <begin position="456"/>
        <end position="771"/>
    </location>
</feature>
<dbReference type="SMART" id="SM01311">
    <property type="entry name" value="RPOL_N"/>
    <property type="match status" value="1"/>
</dbReference>
<dbReference type="Gene3D" id="1.10.150.20">
    <property type="entry name" value="5' to 3' exonuclease, C-terminal subdomain"/>
    <property type="match status" value="1"/>
</dbReference>
<evidence type="ECO:0000256" key="6">
    <source>
        <dbReference type="ARBA" id="ARBA00022946"/>
    </source>
</evidence>
<comment type="similarity">
    <text evidence="1 9">Belongs to the phage and mitochondrial RNA polymerase family.</text>
</comment>
<dbReference type="EC" id="2.7.7.6" evidence="2 9"/>
<dbReference type="GO" id="GO:0071897">
    <property type="term" value="P:DNA biosynthetic process"/>
    <property type="evidence" value="ECO:0007669"/>
    <property type="project" value="UniProtKB-ARBA"/>
</dbReference>
<evidence type="ECO:0000259" key="10">
    <source>
        <dbReference type="SMART" id="SM01311"/>
    </source>
</evidence>
<dbReference type="FunCoup" id="A0A6P8ZPC2">
    <property type="interactions" value="1003"/>
</dbReference>
<dbReference type="CTD" id="136026652"/>
<evidence type="ECO:0000256" key="1">
    <source>
        <dbReference type="ARBA" id="ARBA00009493"/>
    </source>
</evidence>
<dbReference type="Pfam" id="PF14700">
    <property type="entry name" value="RPOL_N"/>
    <property type="match status" value="1"/>
</dbReference>
<reference evidence="12" key="1">
    <citation type="submission" date="2025-08" db="UniProtKB">
        <authorList>
            <consortium name="RefSeq"/>
        </authorList>
    </citation>
    <scope>IDENTIFICATION</scope>
    <source>
        <tissue evidence="12">Total insect</tissue>
    </source>
</reference>
<keyword evidence="3 9" id="KW-0240">DNA-directed RNA polymerase</keyword>
<dbReference type="OrthoDB" id="276422at2759"/>
<evidence type="ECO:0000256" key="2">
    <source>
        <dbReference type="ARBA" id="ARBA00012418"/>
    </source>
</evidence>
<dbReference type="GeneID" id="117646776"/>
<dbReference type="GO" id="GO:0003899">
    <property type="term" value="F:DNA-directed RNA polymerase activity"/>
    <property type="evidence" value="ECO:0007669"/>
    <property type="project" value="UniProtKB-EC"/>
</dbReference>
<dbReference type="KEGG" id="tpal:117646776"/>
<evidence type="ECO:0000256" key="5">
    <source>
        <dbReference type="ARBA" id="ARBA00022695"/>
    </source>
</evidence>
<keyword evidence="4 9" id="KW-0808">Transferase</keyword>
<dbReference type="RefSeq" id="XP_034243849.1">
    <property type="nucleotide sequence ID" value="XM_034387958.1"/>
</dbReference>
<protein>
    <recommendedName>
        <fullName evidence="2 9">DNA-directed RNA polymerase</fullName>
        <ecNumber evidence="2 9">2.7.7.6</ecNumber>
    </recommendedName>
</protein>
<dbReference type="FunFam" id="1.10.287.280:FF:000001">
    <property type="entry name" value="DNA-directed RNA polymerase"/>
    <property type="match status" value="1"/>
</dbReference>
<dbReference type="GO" id="GO:0001018">
    <property type="term" value="F:mitochondrial promoter sequence-specific DNA binding"/>
    <property type="evidence" value="ECO:0007669"/>
    <property type="project" value="TreeGrafter"/>
</dbReference>
<dbReference type="Pfam" id="PF00940">
    <property type="entry name" value="RNA_pol"/>
    <property type="match status" value="1"/>
</dbReference>
<evidence type="ECO:0000256" key="7">
    <source>
        <dbReference type="ARBA" id="ARBA00023163"/>
    </source>
</evidence>
<dbReference type="Proteomes" id="UP000515158">
    <property type="component" value="Unplaced"/>
</dbReference>
<dbReference type="InterPro" id="IPR043502">
    <property type="entry name" value="DNA/RNA_pol_sf"/>
</dbReference>
<dbReference type="PANTHER" id="PTHR10102">
    <property type="entry name" value="DNA-DIRECTED RNA POLYMERASE, MITOCHONDRIAL"/>
    <property type="match status" value="1"/>
</dbReference>
<organism evidence="12">
    <name type="scientific">Thrips palmi</name>
    <name type="common">Melon thrips</name>
    <dbReference type="NCBI Taxonomy" id="161013"/>
    <lineage>
        <taxon>Eukaryota</taxon>
        <taxon>Metazoa</taxon>
        <taxon>Ecdysozoa</taxon>
        <taxon>Arthropoda</taxon>
        <taxon>Hexapoda</taxon>
        <taxon>Insecta</taxon>
        <taxon>Pterygota</taxon>
        <taxon>Neoptera</taxon>
        <taxon>Paraneoptera</taxon>
        <taxon>Thysanoptera</taxon>
        <taxon>Terebrantia</taxon>
        <taxon>Thripoidea</taxon>
        <taxon>Thripidae</taxon>
        <taxon>Thrips</taxon>
    </lineage>
</organism>
<dbReference type="InterPro" id="IPR046950">
    <property type="entry name" value="DNA-dir_Rpol_C_phage-type"/>
</dbReference>
<evidence type="ECO:0000256" key="8">
    <source>
        <dbReference type="ARBA" id="ARBA00048552"/>
    </source>
</evidence>
<dbReference type="InterPro" id="IPR037159">
    <property type="entry name" value="RNA_POL_N_sf"/>
</dbReference>
<comment type="function">
    <text evidence="9">DNA-dependent RNA polymerase catalyzes the transcription of DNA into RNA using the four ribonucleoside triphosphates as substrates.</text>
</comment>
<dbReference type="Gene3D" id="1.10.287.280">
    <property type="match status" value="1"/>
</dbReference>
<comment type="catalytic activity">
    <reaction evidence="8 9">
        <text>RNA(n) + a ribonucleoside 5'-triphosphate = RNA(n+1) + diphosphate</text>
        <dbReference type="Rhea" id="RHEA:21248"/>
        <dbReference type="Rhea" id="RHEA-COMP:14527"/>
        <dbReference type="Rhea" id="RHEA-COMP:17342"/>
        <dbReference type="ChEBI" id="CHEBI:33019"/>
        <dbReference type="ChEBI" id="CHEBI:61557"/>
        <dbReference type="ChEBI" id="CHEBI:140395"/>
        <dbReference type="EC" id="2.7.7.6"/>
    </reaction>
</comment>
<dbReference type="GO" id="GO:0034245">
    <property type="term" value="C:mitochondrial DNA-directed RNA polymerase complex"/>
    <property type="evidence" value="ECO:0007669"/>
    <property type="project" value="TreeGrafter"/>
</dbReference>
<accession>A0A6P8ZPC2</accession>
<dbReference type="PROSITE" id="PS00489">
    <property type="entry name" value="RNA_POL_PHAGE_2"/>
    <property type="match status" value="1"/>
</dbReference>
<dbReference type="SUPFAM" id="SSF56672">
    <property type="entry name" value="DNA/RNA polymerases"/>
    <property type="match status" value="1"/>
</dbReference>
<dbReference type="PANTHER" id="PTHR10102:SF0">
    <property type="entry name" value="DNA-DIRECTED RNA POLYMERASE, MITOCHONDRIAL"/>
    <property type="match status" value="1"/>
</dbReference>
<evidence type="ECO:0000256" key="3">
    <source>
        <dbReference type="ARBA" id="ARBA00022478"/>
    </source>
</evidence>
<dbReference type="InterPro" id="IPR029262">
    <property type="entry name" value="RPOL_N"/>
</dbReference>
<gene>
    <name evidence="12" type="primary">LOC117646776</name>
</gene>
<dbReference type="InterPro" id="IPR002092">
    <property type="entry name" value="DNA-dir_Rpol_phage-type"/>
</dbReference>
<dbReference type="PROSITE" id="PS00900">
    <property type="entry name" value="RNA_POL_PHAGE_1"/>
    <property type="match status" value="1"/>
</dbReference>
<evidence type="ECO:0000256" key="9">
    <source>
        <dbReference type="RuleBase" id="RU003805"/>
    </source>
</evidence>